<accession>A0A8D9AID3</accession>
<protein>
    <submittedName>
        <fullName evidence="1">Uncharacterized protein</fullName>
    </submittedName>
</protein>
<proteinExistence type="predicted"/>
<name>A0A8D9AID3_9HEMI</name>
<organism evidence="1">
    <name type="scientific">Cacopsylla melanoneura</name>
    <dbReference type="NCBI Taxonomy" id="428564"/>
    <lineage>
        <taxon>Eukaryota</taxon>
        <taxon>Metazoa</taxon>
        <taxon>Ecdysozoa</taxon>
        <taxon>Arthropoda</taxon>
        <taxon>Hexapoda</taxon>
        <taxon>Insecta</taxon>
        <taxon>Pterygota</taxon>
        <taxon>Neoptera</taxon>
        <taxon>Paraneoptera</taxon>
        <taxon>Hemiptera</taxon>
        <taxon>Sternorrhyncha</taxon>
        <taxon>Psylloidea</taxon>
        <taxon>Psyllidae</taxon>
        <taxon>Psyllinae</taxon>
        <taxon>Cacopsylla</taxon>
    </lineage>
</organism>
<evidence type="ECO:0000313" key="1">
    <source>
        <dbReference type="EMBL" id="CAG6765595.1"/>
    </source>
</evidence>
<dbReference type="EMBL" id="HBUF01568581">
    <property type="protein sequence ID" value="CAG6765596.1"/>
    <property type="molecule type" value="Transcribed_RNA"/>
</dbReference>
<sequence length="150" mass="17426">MICHASSKFERRKVVESSFSFPLKLLHELFVHCQGDTCLIESVGNFFRYHGLHVVDTCNRFELLNKHVSIYFLKRWRTTSPRTLLHISLHTIFSGLVVSVVDHESRGCGSRFKSTSRMKKKEKKCKPSKFSFEKDALFNAWVIPIGHTPR</sequence>
<dbReference type="AlphaFoldDB" id="A0A8D9AID3"/>
<reference evidence="1" key="1">
    <citation type="submission" date="2021-05" db="EMBL/GenBank/DDBJ databases">
        <authorList>
            <person name="Alioto T."/>
            <person name="Alioto T."/>
            <person name="Gomez Garrido J."/>
        </authorList>
    </citation>
    <scope>NUCLEOTIDE SEQUENCE</scope>
</reference>
<dbReference type="EMBL" id="HBUF01568580">
    <property type="protein sequence ID" value="CAG6765595.1"/>
    <property type="molecule type" value="Transcribed_RNA"/>
</dbReference>
<dbReference type="EMBL" id="HBUF01428391">
    <property type="protein sequence ID" value="CAG6741670.1"/>
    <property type="molecule type" value="Transcribed_RNA"/>
</dbReference>